<feature type="compositionally biased region" description="Basic and acidic residues" evidence="6">
    <location>
        <begin position="267"/>
        <end position="280"/>
    </location>
</feature>
<dbReference type="InterPro" id="IPR040023">
    <property type="entry name" value="WBP4"/>
</dbReference>
<proteinExistence type="predicted"/>
<keyword evidence="3" id="KW-0863">Zinc-finger</keyword>
<feature type="compositionally biased region" description="Polar residues" evidence="6">
    <location>
        <begin position="207"/>
        <end position="221"/>
    </location>
</feature>
<evidence type="ECO:0000256" key="1">
    <source>
        <dbReference type="ARBA" id="ARBA00004123"/>
    </source>
</evidence>
<dbReference type="Gene3D" id="3.30.160.60">
    <property type="entry name" value="Classic Zinc Finger"/>
    <property type="match status" value="1"/>
</dbReference>
<evidence type="ECO:0000256" key="2">
    <source>
        <dbReference type="ARBA" id="ARBA00022723"/>
    </source>
</evidence>
<name>A0A5B0RI94_PUCGR</name>
<dbReference type="SMART" id="SM00451">
    <property type="entry name" value="ZnF_U1"/>
    <property type="match status" value="1"/>
</dbReference>
<dbReference type="EMBL" id="VDEP01000044">
    <property type="protein sequence ID" value="KAA1134848.1"/>
    <property type="molecule type" value="Genomic_DNA"/>
</dbReference>
<dbReference type="GO" id="GO:0071011">
    <property type="term" value="C:precatalytic spliceosome"/>
    <property type="evidence" value="ECO:0007669"/>
    <property type="project" value="TreeGrafter"/>
</dbReference>
<evidence type="ECO:0000256" key="3">
    <source>
        <dbReference type="ARBA" id="ARBA00022771"/>
    </source>
</evidence>
<dbReference type="InterPro" id="IPR003604">
    <property type="entry name" value="Matrin/U1-like-C_Znf_C2H2"/>
</dbReference>
<evidence type="ECO:0000313" key="8">
    <source>
        <dbReference type="EMBL" id="KAA1125566.1"/>
    </source>
</evidence>
<gene>
    <name evidence="9" type="ORF">PGTUg99_004042</name>
    <name evidence="8" type="ORF">PGTUg99_020062</name>
</gene>
<dbReference type="InterPro" id="IPR036236">
    <property type="entry name" value="Znf_C2H2_sf"/>
</dbReference>
<keyword evidence="2" id="KW-0479">Metal-binding</keyword>
<evidence type="ECO:0000313" key="10">
    <source>
        <dbReference type="Proteomes" id="UP000325313"/>
    </source>
</evidence>
<feature type="compositionally biased region" description="Basic and acidic residues" evidence="6">
    <location>
        <begin position="146"/>
        <end position="155"/>
    </location>
</feature>
<feature type="compositionally biased region" description="Basic and acidic residues" evidence="6">
    <location>
        <begin position="329"/>
        <end position="339"/>
    </location>
</feature>
<dbReference type="InterPro" id="IPR000690">
    <property type="entry name" value="Matrin/U1-C_Znf_C2H2"/>
</dbReference>
<sequence>MYGSPQALASPHSKVKVNTTIAKLIQSQSLISQPRSPPSKMTEYWVSKQSYYCKYCDIFIRDDKPSRAQHENGLRHKGNLERYIRDIYKKEDRAKKERTDEASQVSKIEKAARLAHQQKDLASVEGEKEVKEETEEGDEPRKRPKYDKQDWKGAEDLQNYSDARSLGFIPDTDSEAARALKEEEEAEAEARSKEGRMGQWEAVLKIQPSNRAGSSASTQAPISREKIVSQLTHDRDPDNKPIRKLFSERNLEAEPDTEILEGMQIKVKVDRRAKAQEDRSLSGSRIHGSLQPIRLDGLQSNQTEPIKSEESSPSAPDPSFKNDLTEQVEDVKPDVDDLKLPTPQPPVFFKKRKATQAQPRQKT</sequence>
<reference evidence="8 10" key="1">
    <citation type="submission" date="2019-05" db="EMBL/GenBank/DDBJ databases">
        <title>Emergence of the Ug99 lineage of the wheat stem rust pathogen through somatic hybridization.</title>
        <authorList>
            <person name="Li F."/>
            <person name="Upadhyaya N.M."/>
            <person name="Sperschneider J."/>
            <person name="Matny O."/>
            <person name="Nguyen-Phuc H."/>
            <person name="Mago R."/>
            <person name="Raley C."/>
            <person name="Miller M.E."/>
            <person name="Silverstein K.A.T."/>
            <person name="Henningsen E."/>
            <person name="Hirsch C.D."/>
            <person name="Visser B."/>
            <person name="Pretorius Z.A."/>
            <person name="Steffenson B.J."/>
            <person name="Schwessinger B."/>
            <person name="Dodds P.N."/>
            <person name="Figueroa M."/>
        </authorList>
    </citation>
    <scope>NUCLEOTIDE SEQUENCE [LARGE SCALE GENOMIC DNA]</scope>
    <source>
        <strain evidence="8 10">Ug99</strain>
    </source>
</reference>
<dbReference type="Pfam" id="PF06220">
    <property type="entry name" value="zf-U1"/>
    <property type="match status" value="1"/>
</dbReference>
<accession>A0A5B0RI94</accession>
<dbReference type="InterPro" id="IPR013085">
    <property type="entry name" value="U1-CZ_Znf_C2H2"/>
</dbReference>
<comment type="caution">
    <text evidence="8">The sequence shown here is derived from an EMBL/GenBank/DDBJ whole genome shotgun (WGS) entry which is preliminary data.</text>
</comment>
<evidence type="ECO:0000256" key="4">
    <source>
        <dbReference type="ARBA" id="ARBA00022833"/>
    </source>
</evidence>
<dbReference type="GO" id="GO:0000398">
    <property type="term" value="P:mRNA splicing, via spliceosome"/>
    <property type="evidence" value="ECO:0007669"/>
    <property type="project" value="InterPro"/>
</dbReference>
<evidence type="ECO:0000259" key="7">
    <source>
        <dbReference type="PROSITE" id="PS50171"/>
    </source>
</evidence>
<comment type="subcellular location">
    <subcellularLocation>
        <location evidence="1">Nucleus</location>
    </subcellularLocation>
</comment>
<feature type="domain" description="Matrin-type" evidence="7">
    <location>
        <begin position="51"/>
        <end position="82"/>
    </location>
</feature>
<dbReference type="GO" id="GO:0003723">
    <property type="term" value="F:RNA binding"/>
    <property type="evidence" value="ECO:0007669"/>
    <property type="project" value="TreeGrafter"/>
</dbReference>
<dbReference type="GO" id="GO:0008270">
    <property type="term" value="F:zinc ion binding"/>
    <property type="evidence" value="ECO:0007669"/>
    <property type="project" value="UniProtKB-KW"/>
</dbReference>
<dbReference type="AlphaFoldDB" id="A0A5B0RI94"/>
<evidence type="ECO:0000256" key="6">
    <source>
        <dbReference type="SAM" id="MobiDB-lite"/>
    </source>
</evidence>
<feature type="region of interest" description="Disordered" evidence="6">
    <location>
        <begin position="93"/>
        <end position="363"/>
    </location>
</feature>
<dbReference type="PANTHER" id="PTHR13173">
    <property type="entry name" value="WW DOMAIN BINDING PROTEIN 4"/>
    <property type="match status" value="1"/>
</dbReference>
<evidence type="ECO:0000256" key="5">
    <source>
        <dbReference type="ARBA" id="ARBA00023242"/>
    </source>
</evidence>
<feature type="compositionally biased region" description="Basic and acidic residues" evidence="6">
    <location>
        <begin position="93"/>
        <end position="112"/>
    </location>
</feature>
<keyword evidence="4" id="KW-0862">Zinc</keyword>
<feature type="compositionally biased region" description="Basic and acidic residues" evidence="6">
    <location>
        <begin position="223"/>
        <end position="252"/>
    </location>
</feature>
<evidence type="ECO:0000313" key="9">
    <source>
        <dbReference type="EMBL" id="KAA1134848.1"/>
    </source>
</evidence>
<protein>
    <recommendedName>
        <fullName evidence="7">Matrin-type domain-containing protein</fullName>
    </recommendedName>
</protein>
<dbReference type="PROSITE" id="PS50171">
    <property type="entry name" value="ZF_MATRIN"/>
    <property type="match status" value="1"/>
</dbReference>
<dbReference type="Proteomes" id="UP000325313">
    <property type="component" value="Unassembled WGS sequence"/>
</dbReference>
<organism evidence="8 10">
    <name type="scientific">Puccinia graminis f. sp. tritici</name>
    <dbReference type="NCBI Taxonomy" id="56615"/>
    <lineage>
        <taxon>Eukaryota</taxon>
        <taxon>Fungi</taxon>
        <taxon>Dikarya</taxon>
        <taxon>Basidiomycota</taxon>
        <taxon>Pucciniomycotina</taxon>
        <taxon>Pucciniomycetes</taxon>
        <taxon>Pucciniales</taxon>
        <taxon>Pucciniaceae</taxon>
        <taxon>Puccinia</taxon>
    </lineage>
</organism>
<dbReference type="EMBL" id="VDEP01000177">
    <property type="protein sequence ID" value="KAA1125566.1"/>
    <property type="molecule type" value="Genomic_DNA"/>
</dbReference>
<dbReference type="SUPFAM" id="SSF57667">
    <property type="entry name" value="beta-beta-alpha zinc fingers"/>
    <property type="match status" value="1"/>
</dbReference>
<keyword evidence="5" id="KW-0539">Nucleus</keyword>
<dbReference type="PANTHER" id="PTHR13173:SF10">
    <property type="entry name" value="WW DOMAIN-BINDING PROTEIN 4"/>
    <property type="match status" value="1"/>
</dbReference>